<accession>A0ABY7CYL9</accession>
<keyword evidence="3" id="KW-1185">Reference proteome</keyword>
<reference evidence="2" key="1">
    <citation type="submission" date="2022-10" db="EMBL/GenBank/DDBJ databases">
        <title>Puccinia triticina Genome sequencing and assembly.</title>
        <authorList>
            <person name="Li C."/>
        </authorList>
    </citation>
    <scope>NUCLEOTIDE SEQUENCE</scope>
    <source>
        <strain evidence="2">Pt15</strain>
    </source>
</reference>
<evidence type="ECO:0000313" key="3">
    <source>
        <dbReference type="Proteomes" id="UP001164743"/>
    </source>
</evidence>
<feature type="region of interest" description="Disordered" evidence="1">
    <location>
        <begin position="1"/>
        <end position="88"/>
    </location>
</feature>
<evidence type="ECO:0000313" key="2">
    <source>
        <dbReference type="EMBL" id="WAQ90301.1"/>
    </source>
</evidence>
<name>A0ABY7CYL9_9BASI</name>
<dbReference type="EMBL" id="CP110432">
    <property type="protein sequence ID" value="WAQ90301.1"/>
    <property type="molecule type" value="Genomic_DNA"/>
</dbReference>
<dbReference type="Proteomes" id="UP001164743">
    <property type="component" value="Chromosome 12A"/>
</dbReference>
<feature type="compositionally biased region" description="Polar residues" evidence="1">
    <location>
        <begin position="73"/>
        <end position="82"/>
    </location>
</feature>
<evidence type="ECO:0000256" key="1">
    <source>
        <dbReference type="SAM" id="MobiDB-lite"/>
    </source>
</evidence>
<dbReference type="RefSeq" id="XP_053025856.1">
    <property type="nucleotide sequence ID" value="XM_053161882.1"/>
</dbReference>
<dbReference type="GeneID" id="77802777"/>
<protein>
    <submittedName>
        <fullName evidence="2">Uncharacterized protein</fullName>
    </submittedName>
</protein>
<proteinExistence type="predicted"/>
<feature type="compositionally biased region" description="Low complexity" evidence="1">
    <location>
        <begin position="12"/>
        <end position="35"/>
    </location>
</feature>
<organism evidence="2 3">
    <name type="scientific">Puccinia triticina</name>
    <dbReference type="NCBI Taxonomy" id="208348"/>
    <lineage>
        <taxon>Eukaryota</taxon>
        <taxon>Fungi</taxon>
        <taxon>Dikarya</taxon>
        <taxon>Basidiomycota</taxon>
        <taxon>Pucciniomycotina</taxon>
        <taxon>Pucciniomycetes</taxon>
        <taxon>Pucciniales</taxon>
        <taxon>Pucciniaceae</taxon>
        <taxon>Puccinia</taxon>
    </lineage>
</organism>
<sequence>MVAAKNQPPVTPSSSKTPSRPPSSSETPSRLPESSKTPVRPPASGRQSREQQGISHEEDCATDDDSLPEDVLPTQTQHSAPSDNLKHS</sequence>
<gene>
    <name evidence="2" type="ORF">PtA15_12A289</name>
</gene>